<gene>
    <name evidence="12" type="ORF">C7B81_09800</name>
</gene>
<reference evidence="12 13" key="1">
    <citation type="submission" date="2018-03" db="EMBL/GenBank/DDBJ databases">
        <title>The ancient ancestry and fast evolution of plastids.</title>
        <authorList>
            <person name="Moore K.R."/>
            <person name="Magnabosco C."/>
            <person name="Momper L."/>
            <person name="Gold D.A."/>
            <person name="Bosak T."/>
            <person name="Fournier G.P."/>
        </authorList>
    </citation>
    <scope>NUCLEOTIDE SEQUENCE [LARGE SCALE GENOMIC DNA]</scope>
    <source>
        <strain evidence="12 13">CCALA 015</strain>
    </source>
</reference>
<comment type="caution">
    <text evidence="12">The sequence shown here is derived from an EMBL/GenBank/DDBJ whole genome shotgun (WGS) entry which is preliminary data.</text>
</comment>
<sequence length="231" mass="23180">MSRSLVLSLLLMAGWGAATVTATGAAEVPVPAPAPATTGVPSGTAPTGPASVTVPATPAAVAPAVAAPAATAPAVAAPATAAPGPAPAPAPAKATVTSTREIVLELGKRTISLRDNGKVLGSWPVAIGDARTPTPKGRFLVETKVVNPQYQSTVSGKISPTKGPNGPLGDRWIGFKRSGPNQYGIHGTPSAWAWTVTSRSAVTNGCVRMLTPHVRALFDQVEVGTPVVVKP</sequence>
<evidence type="ECO:0000313" key="13">
    <source>
        <dbReference type="Proteomes" id="UP000238218"/>
    </source>
</evidence>
<dbReference type="PANTHER" id="PTHR30582:SF24">
    <property type="entry name" value="L,D-TRANSPEPTIDASE ERFK_SRFK-RELATED"/>
    <property type="match status" value="1"/>
</dbReference>
<dbReference type="EMBL" id="PVWP01000006">
    <property type="protein sequence ID" value="PSB37241.1"/>
    <property type="molecule type" value="Genomic_DNA"/>
</dbReference>
<accession>A0ABX5F6S9</accession>
<evidence type="ECO:0000313" key="12">
    <source>
        <dbReference type="EMBL" id="PSB37241.1"/>
    </source>
</evidence>
<proteinExistence type="inferred from homology"/>
<feature type="active site" description="Nucleophile" evidence="9">
    <location>
        <position position="206"/>
    </location>
</feature>
<evidence type="ECO:0000256" key="2">
    <source>
        <dbReference type="ARBA" id="ARBA00005992"/>
    </source>
</evidence>
<keyword evidence="6 9" id="KW-0133">Cell shape</keyword>
<feature type="chain" id="PRO_5046129770" description="L,D-TPase catalytic domain-containing protein" evidence="10">
    <location>
        <begin position="23"/>
        <end position="231"/>
    </location>
</feature>
<keyword evidence="8 9" id="KW-0961">Cell wall biogenesis/degradation</keyword>
<evidence type="ECO:0000256" key="4">
    <source>
        <dbReference type="ARBA" id="ARBA00022679"/>
    </source>
</evidence>
<keyword evidence="3" id="KW-0328">Glycosyltransferase</keyword>
<keyword evidence="7 9" id="KW-0573">Peptidoglycan synthesis</keyword>
<keyword evidence="13" id="KW-1185">Reference proteome</keyword>
<keyword evidence="5" id="KW-0378">Hydrolase</keyword>
<dbReference type="Proteomes" id="UP000238218">
    <property type="component" value="Unassembled WGS sequence"/>
</dbReference>
<keyword evidence="10" id="KW-0732">Signal</keyword>
<evidence type="ECO:0000256" key="10">
    <source>
        <dbReference type="SAM" id="SignalP"/>
    </source>
</evidence>
<feature type="domain" description="L,D-TPase catalytic" evidence="11">
    <location>
        <begin position="100"/>
        <end position="230"/>
    </location>
</feature>
<protein>
    <recommendedName>
        <fullName evidence="11">L,D-TPase catalytic domain-containing protein</fullName>
    </recommendedName>
</protein>
<evidence type="ECO:0000256" key="8">
    <source>
        <dbReference type="ARBA" id="ARBA00023316"/>
    </source>
</evidence>
<dbReference type="SUPFAM" id="SSF141523">
    <property type="entry name" value="L,D-transpeptidase catalytic domain-like"/>
    <property type="match status" value="1"/>
</dbReference>
<dbReference type="CDD" id="cd16913">
    <property type="entry name" value="YkuD_like"/>
    <property type="match status" value="1"/>
</dbReference>
<organism evidence="12 13">
    <name type="scientific">Aphanothece cf. minutissima CCALA 015</name>
    <dbReference type="NCBI Taxonomy" id="2107695"/>
    <lineage>
        <taxon>Bacteria</taxon>
        <taxon>Bacillati</taxon>
        <taxon>Cyanobacteriota</taxon>
        <taxon>Cyanophyceae</taxon>
        <taxon>Oscillatoriophycideae</taxon>
        <taxon>Chroococcales</taxon>
        <taxon>Aphanothecaceae</taxon>
        <taxon>Aphanothece</taxon>
    </lineage>
</organism>
<dbReference type="PANTHER" id="PTHR30582">
    <property type="entry name" value="L,D-TRANSPEPTIDASE"/>
    <property type="match status" value="1"/>
</dbReference>
<comment type="similarity">
    <text evidence="2">Belongs to the YkuD family.</text>
</comment>
<dbReference type="Gene3D" id="2.40.440.10">
    <property type="entry name" value="L,D-transpeptidase catalytic domain-like"/>
    <property type="match status" value="1"/>
</dbReference>
<evidence type="ECO:0000256" key="1">
    <source>
        <dbReference type="ARBA" id="ARBA00004752"/>
    </source>
</evidence>
<feature type="signal peptide" evidence="10">
    <location>
        <begin position="1"/>
        <end position="22"/>
    </location>
</feature>
<keyword evidence="4" id="KW-0808">Transferase</keyword>
<name>A0ABX5F6S9_9CHRO</name>
<evidence type="ECO:0000256" key="5">
    <source>
        <dbReference type="ARBA" id="ARBA00022801"/>
    </source>
</evidence>
<dbReference type="InterPro" id="IPR050979">
    <property type="entry name" value="LD-transpeptidase"/>
</dbReference>
<comment type="pathway">
    <text evidence="1 9">Cell wall biogenesis; peptidoglycan biosynthesis.</text>
</comment>
<evidence type="ECO:0000256" key="6">
    <source>
        <dbReference type="ARBA" id="ARBA00022960"/>
    </source>
</evidence>
<evidence type="ECO:0000256" key="3">
    <source>
        <dbReference type="ARBA" id="ARBA00022676"/>
    </source>
</evidence>
<dbReference type="InterPro" id="IPR005490">
    <property type="entry name" value="LD_TPept_cat_dom"/>
</dbReference>
<dbReference type="RefSeq" id="WP_106221286.1">
    <property type="nucleotide sequence ID" value="NZ_PVWP01000006.1"/>
</dbReference>
<dbReference type="Pfam" id="PF03734">
    <property type="entry name" value="YkuD"/>
    <property type="match status" value="1"/>
</dbReference>
<evidence type="ECO:0000256" key="9">
    <source>
        <dbReference type="PROSITE-ProRule" id="PRU01373"/>
    </source>
</evidence>
<feature type="active site" description="Proton donor/acceptor" evidence="9">
    <location>
        <position position="186"/>
    </location>
</feature>
<evidence type="ECO:0000259" key="11">
    <source>
        <dbReference type="PROSITE" id="PS52029"/>
    </source>
</evidence>
<dbReference type="PROSITE" id="PS52029">
    <property type="entry name" value="LD_TPASE"/>
    <property type="match status" value="1"/>
</dbReference>
<evidence type="ECO:0000256" key="7">
    <source>
        <dbReference type="ARBA" id="ARBA00022984"/>
    </source>
</evidence>
<dbReference type="InterPro" id="IPR038063">
    <property type="entry name" value="Transpep_catalytic_dom"/>
</dbReference>